<dbReference type="InterPro" id="IPR036895">
    <property type="entry name" value="Uracil-DNA_glycosylase-like_sf"/>
</dbReference>
<dbReference type="SUPFAM" id="SSF52141">
    <property type="entry name" value="Uracil-DNA glycosylase-like"/>
    <property type="match status" value="1"/>
</dbReference>
<keyword evidence="4" id="KW-1185">Reference proteome</keyword>
<dbReference type="Proteomes" id="UP000185192">
    <property type="component" value="Unassembled WGS sequence"/>
</dbReference>
<organism evidence="3 4">
    <name type="scientific">Parasphingorhabdus marina DSM 22363</name>
    <dbReference type="NCBI Taxonomy" id="1123272"/>
    <lineage>
        <taxon>Bacteria</taxon>
        <taxon>Pseudomonadati</taxon>
        <taxon>Pseudomonadota</taxon>
        <taxon>Alphaproteobacteria</taxon>
        <taxon>Sphingomonadales</taxon>
        <taxon>Sphingomonadaceae</taxon>
        <taxon>Parasphingorhabdus</taxon>
    </lineage>
</organism>
<reference evidence="4" key="1">
    <citation type="submission" date="2016-11" db="EMBL/GenBank/DDBJ databases">
        <authorList>
            <person name="Varghese N."/>
            <person name="Submissions S."/>
        </authorList>
    </citation>
    <scope>NUCLEOTIDE SEQUENCE [LARGE SCALE GENOMIC DNA]</scope>
    <source>
        <strain evidence="4">DSM 22363</strain>
    </source>
</reference>
<feature type="region of interest" description="Disordered" evidence="1">
    <location>
        <begin position="42"/>
        <end position="72"/>
    </location>
</feature>
<dbReference type="Gene3D" id="3.40.470.10">
    <property type="entry name" value="Uracil-DNA glycosylase-like domain"/>
    <property type="match status" value="1"/>
</dbReference>
<feature type="domain" description="Uracil-DNA glycosylase-like" evidence="2">
    <location>
        <begin position="108"/>
        <end position="254"/>
    </location>
</feature>
<dbReference type="Pfam" id="PF03167">
    <property type="entry name" value="UDG"/>
    <property type="match status" value="1"/>
</dbReference>
<evidence type="ECO:0000256" key="1">
    <source>
        <dbReference type="SAM" id="MobiDB-lite"/>
    </source>
</evidence>
<dbReference type="STRING" id="1123272.SAMN02745824_2437"/>
<dbReference type="AlphaFoldDB" id="A0A1N6FKT8"/>
<name>A0A1N6FKT8_9SPHN</name>
<protein>
    <submittedName>
        <fullName evidence="3">DNA polymerase</fullName>
    </submittedName>
</protein>
<evidence type="ECO:0000313" key="3">
    <source>
        <dbReference type="EMBL" id="SIN95913.1"/>
    </source>
</evidence>
<gene>
    <name evidence="3" type="ORF">SAMN02745824_2437</name>
</gene>
<evidence type="ECO:0000313" key="4">
    <source>
        <dbReference type="Proteomes" id="UP000185192"/>
    </source>
</evidence>
<dbReference type="EMBL" id="FSQW01000002">
    <property type="protein sequence ID" value="SIN95913.1"/>
    <property type="molecule type" value="Genomic_DNA"/>
</dbReference>
<dbReference type="InterPro" id="IPR005122">
    <property type="entry name" value="Uracil-DNA_glycosylase-like"/>
</dbReference>
<evidence type="ECO:0000259" key="2">
    <source>
        <dbReference type="Pfam" id="PF03167"/>
    </source>
</evidence>
<proteinExistence type="predicted"/>
<sequence length="260" mass="28641">MNFSETAQKSEDIEALADSLQKWWKDAGVDVDYLDAPSALWEAPLPANPENGSQSERLSPAPAPQSPETVAEVPANENLPDSLEAFLQWLRDTPTVGDQRGNSGTVLPYGPTNPDLMIVVAMPDQGGSDPAKIFNPSTEQLVKNMLRAIEISTESVFFAPLSLSRPVEGRIDHGLYPVLKRRMLKLCELVNPKKVILFGDSVTRALCNEELLQARKKKLFINQGSSQTEAIATFHPGILVERPEIKAEAWQDLQRLLGTD</sequence>
<accession>A0A1N6FKT8</accession>